<gene>
    <name evidence="1" type="ORF">PQG83_01965</name>
</gene>
<reference evidence="1 2" key="1">
    <citation type="submission" date="2023-01" db="EMBL/GenBank/DDBJ databases">
        <title>Cultivation and genomic characterization of new, ubiquitous marine nitrite-oxidizing bacteria from the Nitrospirales.</title>
        <authorList>
            <person name="Mueller A.J."/>
            <person name="Daebeler A."/>
            <person name="Herbold C.W."/>
            <person name="Kirkegaard R.H."/>
            <person name="Daims H."/>
        </authorList>
    </citation>
    <scope>NUCLEOTIDE SEQUENCE [LARGE SCALE GENOMIC DNA]</scope>
    <source>
        <strain evidence="1 2">DK</strain>
    </source>
</reference>
<protein>
    <submittedName>
        <fullName evidence="1">Uncharacterized protein</fullName>
    </submittedName>
</protein>
<dbReference type="Proteomes" id="UP001302494">
    <property type="component" value="Chromosome"/>
</dbReference>
<organism evidence="1 2">
    <name type="scientific">Candidatus Nitrospira neomarina</name>
    <dbReference type="NCBI Taxonomy" id="3020899"/>
    <lineage>
        <taxon>Bacteria</taxon>
        <taxon>Pseudomonadati</taxon>
        <taxon>Nitrospirota</taxon>
        <taxon>Nitrospiria</taxon>
        <taxon>Nitrospirales</taxon>
        <taxon>Nitrospiraceae</taxon>
        <taxon>Nitrospira</taxon>
    </lineage>
</organism>
<dbReference type="AlphaFoldDB" id="A0AA96JWY6"/>
<dbReference type="KEGG" id="nneo:PQG83_01965"/>
<evidence type="ECO:0000313" key="1">
    <source>
        <dbReference type="EMBL" id="WNM62535.1"/>
    </source>
</evidence>
<evidence type="ECO:0000313" key="2">
    <source>
        <dbReference type="Proteomes" id="UP001302494"/>
    </source>
</evidence>
<sequence>MNHRNTIPHTPDSFNSGAMIAQYLVSSLTATVSDQHFFPVMGM</sequence>
<keyword evidence="2" id="KW-1185">Reference proteome</keyword>
<proteinExistence type="predicted"/>
<dbReference type="EMBL" id="CP116968">
    <property type="protein sequence ID" value="WNM62535.1"/>
    <property type="molecule type" value="Genomic_DNA"/>
</dbReference>
<accession>A0AA96JWY6</accession>
<name>A0AA96JWY6_9BACT</name>
<dbReference type="RefSeq" id="WP_312746161.1">
    <property type="nucleotide sequence ID" value="NZ_CP116968.1"/>
</dbReference>